<gene>
    <name evidence="1" type="ordered locus">SCATT_22540</name>
</gene>
<sequence>MSAPARCAAAHQDDPVPCEGPHDAVRVVDQHGAEVGACVHHGARLYASLIAPRVYPGSVDGAAIEVYQRARALPPFPWTEGR</sequence>
<dbReference type="RefSeq" id="WP_014143016.1">
    <property type="nucleotide sequence ID" value="NC_016111.1"/>
</dbReference>
<dbReference type="EMBL" id="CP003219">
    <property type="protein sequence ID" value="AEW94625.1"/>
    <property type="molecule type" value="Genomic_DNA"/>
</dbReference>
<dbReference type="Proteomes" id="UP000007842">
    <property type="component" value="Chromosome"/>
</dbReference>
<evidence type="ECO:0000313" key="2">
    <source>
        <dbReference type="Proteomes" id="UP000007842"/>
    </source>
</evidence>
<keyword evidence="2" id="KW-1185">Reference proteome</keyword>
<proteinExistence type="predicted"/>
<name>F8JY48_STREN</name>
<evidence type="ECO:0000313" key="1">
    <source>
        <dbReference type="EMBL" id="AEW94625.1"/>
    </source>
</evidence>
<dbReference type="HOGENOM" id="CLU_180116_0_0_11"/>
<dbReference type="OrthoDB" id="4229493at2"/>
<dbReference type="STRING" id="1003195.SCATT_22540"/>
<accession>F8JY48</accession>
<organism evidence="1 2">
    <name type="scientific">Streptantibioticus cattleyicolor (strain ATCC 35852 / DSM 46488 / JCM 4925 / NBRC 14057 / NRRL 8057)</name>
    <name type="common">Streptomyces cattleya</name>
    <dbReference type="NCBI Taxonomy" id="1003195"/>
    <lineage>
        <taxon>Bacteria</taxon>
        <taxon>Bacillati</taxon>
        <taxon>Actinomycetota</taxon>
        <taxon>Actinomycetes</taxon>
        <taxon>Kitasatosporales</taxon>
        <taxon>Streptomycetaceae</taxon>
        <taxon>Streptantibioticus</taxon>
    </lineage>
</organism>
<protein>
    <submittedName>
        <fullName evidence="1">Uncharacterized protein</fullName>
    </submittedName>
</protein>
<dbReference type="PATRIC" id="fig|1003195.11.peg.3783"/>
<reference evidence="2" key="1">
    <citation type="submission" date="2011-12" db="EMBL/GenBank/DDBJ databases">
        <title>Complete genome sequence of Streptomyces cattleya strain DSM 46488.</title>
        <authorList>
            <person name="Ou H.-Y."/>
            <person name="Li P."/>
            <person name="Zhao C."/>
            <person name="O'Hagan D."/>
            <person name="Deng Z."/>
        </authorList>
    </citation>
    <scope>NUCLEOTIDE SEQUENCE [LARGE SCALE GENOMIC DNA]</scope>
    <source>
        <strain evidence="2">ATCC 35852 / DSM 46488 / JCM 4925 / NBRC 14057 / NRRL 8057</strain>
    </source>
</reference>
<dbReference type="eggNOG" id="ENOG5032AGP">
    <property type="taxonomic scope" value="Bacteria"/>
</dbReference>
<dbReference type="KEGG" id="sct:SCAT_2270"/>
<accession>G8WPC2</accession>
<dbReference type="AlphaFoldDB" id="F8JY48"/>
<dbReference type="KEGG" id="scy:SCATT_22540"/>